<protein>
    <submittedName>
        <fullName evidence="1">Uncharacterized protein</fullName>
    </submittedName>
</protein>
<dbReference type="STRING" id="1219065.VPR01S_04_02660"/>
<dbReference type="EMBL" id="BATJ01000004">
    <property type="protein sequence ID" value="GAD66662.1"/>
    <property type="molecule type" value="Genomic_DNA"/>
</dbReference>
<dbReference type="Pfam" id="PF24389">
    <property type="entry name" value="ORC-CDC6-like"/>
    <property type="match status" value="1"/>
</dbReference>
<evidence type="ECO:0000313" key="1">
    <source>
        <dbReference type="EMBL" id="GAD66662.1"/>
    </source>
</evidence>
<dbReference type="Proteomes" id="UP000016570">
    <property type="component" value="Unassembled WGS sequence"/>
</dbReference>
<organism evidence="1 2">
    <name type="scientific">Vibrio proteolyticus NBRC 13287</name>
    <dbReference type="NCBI Taxonomy" id="1219065"/>
    <lineage>
        <taxon>Bacteria</taxon>
        <taxon>Pseudomonadati</taxon>
        <taxon>Pseudomonadota</taxon>
        <taxon>Gammaproteobacteria</taxon>
        <taxon>Vibrionales</taxon>
        <taxon>Vibrionaceae</taxon>
        <taxon>Vibrio</taxon>
    </lineage>
</organism>
<gene>
    <name evidence="1" type="ORF">VPR01S_04_02660</name>
</gene>
<comment type="caution">
    <text evidence="1">The sequence shown here is derived from an EMBL/GenBank/DDBJ whole genome shotgun (WGS) entry which is preliminary data.</text>
</comment>
<dbReference type="RefSeq" id="WP_021704640.1">
    <property type="nucleotide sequence ID" value="NZ_BATJ01000004.1"/>
</dbReference>
<accession>U2ZZY9</accession>
<sequence length="598" mass="68233">MSERSSIFEHSNARYLNSTQLADEFIWTYSFDRLLSNKNNIVLGSRGSGKTALVKMLSHEYLSKYNGDKARDIIKNNLLIGTYVPLKIEWVKTLDKDNDYFIWSLNLSSCSRLISTIKSLTKANIPDEIERVLCERSLSKKISEKWFSKPLTQLTHIEQELEDIEFKKHLAINKSKLGITLSDEELSNGIAFSLPLFEPFIQAVKIINRELSISDNSSWVLCIDEAEFLTEAQHIILNSQMRSYKELVFKITTMPYKHHSLNTDSSAPLAIGHDFEYLYVDNLGLESFSSEQKKRELFSFAESLLQSRLRSAGYSKEISLKDIFGESDLLDNPKETIGYDNFIALARENFDDVTKKRLNNYLEKGNRSLLNSSIINKTSGLLLLREAHKVFTGNSSPRIYSGSSLVAKCSDGNPRRLLRLYNFLLADKLKSKASQEQLKVSPNEQGRRLRDYSSIELENLNIEKNGTQAFDIISSIGRYIKEQTHNHKIATENISSVTFDYMDDDVWEHIKSAVDLGLLYPDLTKREDGNKMPVKSGVFCLAFCLSPHFFIMPRKGKTVSLSKILKQPKYKGLVNKIAHAKQLNQQMSLFSSNGDENE</sequence>
<dbReference type="SUPFAM" id="SSF52540">
    <property type="entry name" value="P-loop containing nucleoside triphosphate hydrolases"/>
    <property type="match status" value="1"/>
</dbReference>
<dbReference type="AlphaFoldDB" id="U2ZZY9"/>
<proteinExistence type="predicted"/>
<reference evidence="1 2" key="1">
    <citation type="submission" date="2013-09" db="EMBL/GenBank/DDBJ databases">
        <title>Whole genome shotgun sequence of Vibrio proteolyticus NBRC 13287.</title>
        <authorList>
            <person name="Isaki S."/>
            <person name="Hosoyama A."/>
            <person name="Numata M."/>
            <person name="Hashimoto M."/>
            <person name="Hosoyama Y."/>
            <person name="Tsuchikane K."/>
            <person name="Noguchi M."/>
            <person name="Hirakata S."/>
            <person name="Ichikawa N."/>
            <person name="Ohji S."/>
            <person name="Yamazoe A."/>
            <person name="Fujita N."/>
        </authorList>
    </citation>
    <scope>NUCLEOTIDE SEQUENCE [LARGE SCALE GENOMIC DNA]</scope>
    <source>
        <strain evidence="1 2">NBRC 13287</strain>
    </source>
</reference>
<name>U2ZZY9_VIBPR</name>
<dbReference type="InterPro" id="IPR056955">
    <property type="entry name" value="ORC-CDC6-like"/>
</dbReference>
<evidence type="ECO:0000313" key="2">
    <source>
        <dbReference type="Proteomes" id="UP000016570"/>
    </source>
</evidence>
<dbReference type="InterPro" id="IPR027417">
    <property type="entry name" value="P-loop_NTPase"/>
</dbReference>
<dbReference type="eggNOG" id="ENOG5032WYQ">
    <property type="taxonomic scope" value="Bacteria"/>
</dbReference>
<keyword evidence="2" id="KW-1185">Reference proteome</keyword>